<dbReference type="InParanoid" id="L2GJQ7"/>
<dbReference type="HOGENOM" id="CLU_2098717_0_0_1"/>
<dbReference type="EMBL" id="JH370164">
    <property type="protein sequence ID" value="ELA40869.1"/>
    <property type="molecule type" value="Genomic_DNA"/>
</dbReference>
<reference evidence="2" key="1">
    <citation type="submission" date="2011-05" db="EMBL/GenBank/DDBJ databases">
        <title>The genome sequence of Vittaforma corneae strain ATCC 50505.</title>
        <authorList>
            <consortium name="The Broad Institute Genome Sequencing Platform"/>
            <person name="Cuomo C."/>
            <person name="Didier E."/>
            <person name="Bowers L."/>
            <person name="Young S.K."/>
            <person name="Zeng Q."/>
            <person name="Gargeya S."/>
            <person name="Fitzgerald M."/>
            <person name="Haas B."/>
            <person name="Abouelleil A."/>
            <person name="Alvarado L."/>
            <person name="Arachchi H.M."/>
            <person name="Berlin A."/>
            <person name="Chapman S.B."/>
            <person name="Gearin G."/>
            <person name="Goldberg J."/>
            <person name="Griggs A."/>
            <person name="Gujja S."/>
            <person name="Hansen M."/>
            <person name="Heiman D."/>
            <person name="Howarth C."/>
            <person name="Larimer J."/>
            <person name="Lui A."/>
            <person name="MacDonald P.J.P."/>
            <person name="McCowen C."/>
            <person name="Montmayeur A."/>
            <person name="Murphy C."/>
            <person name="Neiman D."/>
            <person name="Pearson M."/>
            <person name="Priest M."/>
            <person name="Roberts A."/>
            <person name="Saif S."/>
            <person name="Shea T."/>
            <person name="Sisk P."/>
            <person name="Stolte C."/>
            <person name="Sykes S."/>
            <person name="Wortman J."/>
            <person name="Nusbaum C."/>
            <person name="Birren B."/>
        </authorList>
    </citation>
    <scope>NUCLEOTIDE SEQUENCE [LARGE SCALE GENOMIC DNA]</scope>
    <source>
        <strain evidence="2">ATCC 50505</strain>
    </source>
</reference>
<dbReference type="RefSeq" id="XP_007605537.1">
    <property type="nucleotide sequence ID" value="XM_007605475.1"/>
</dbReference>
<gene>
    <name evidence="1" type="ORF">VICG_02092</name>
</gene>
<protein>
    <submittedName>
        <fullName evidence="1">Uncharacterized protein</fullName>
    </submittedName>
</protein>
<evidence type="ECO:0000313" key="2">
    <source>
        <dbReference type="Proteomes" id="UP000011082"/>
    </source>
</evidence>
<dbReference type="VEuPathDB" id="MicrosporidiaDB:VICG_02092"/>
<dbReference type="AlphaFoldDB" id="L2GJQ7"/>
<dbReference type="Proteomes" id="UP000011082">
    <property type="component" value="Unassembled WGS sequence"/>
</dbReference>
<evidence type="ECO:0000313" key="1">
    <source>
        <dbReference type="EMBL" id="ELA40869.1"/>
    </source>
</evidence>
<organism evidence="1 2">
    <name type="scientific">Vittaforma corneae (strain ATCC 50505)</name>
    <name type="common">Microsporidian parasite</name>
    <name type="synonym">Nosema corneum</name>
    <dbReference type="NCBI Taxonomy" id="993615"/>
    <lineage>
        <taxon>Eukaryota</taxon>
        <taxon>Fungi</taxon>
        <taxon>Fungi incertae sedis</taxon>
        <taxon>Microsporidia</taxon>
        <taxon>Nosematidae</taxon>
        <taxon>Vittaforma</taxon>
    </lineage>
</organism>
<accession>L2GJQ7</accession>
<name>L2GJQ7_VITCO</name>
<keyword evidence="2" id="KW-1185">Reference proteome</keyword>
<sequence>MLDKWIVVRIHTLVYLSISNGICEICKYINVLGNGTAVSCLVNLNQNLLPTTRHSNNKNGLLPVFIKLCFTPFASKPSKQWALHRLLRNRRDTTQLTINNINTMLKKDSGMPFISH</sequence>
<proteinExistence type="predicted"/>
<dbReference type="GeneID" id="19882802"/>